<sequence length="213" mass="23696">MIVNQQTHAYLVEYIKNNPTDADALWRYARACHDMATVTADKEKKKAYVYEAHEVAKQALELAPTNFACHKWYAITLSSIGDYEGTKSTIENAFPVRKHFEKALELSPGDATTSHLLGLWHYTIADMSWYVRKIAATIFASPPESTYEAARDCFAQAEASEPGFYLKNALMLGKAYAAIGDSAQAKIWFEKAKNMPVGNADDKEAQAEAAKLC</sequence>
<gene>
    <name evidence="9" type="ORF">SARC_03193</name>
</gene>
<dbReference type="Pfam" id="PF21033">
    <property type="entry name" value="RMD1-3"/>
    <property type="match status" value="1"/>
</dbReference>
<dbReference type="SUPFAM" id="SSF48452">
    <property type="entry name" value="TPR-like"/>
    <property type="match status" value="1"/>
</dbReference>
<dbReference type="GO" id="GO:0097431">
    <property type="term" value="C:mitotic spindle pole"/>
    <property type="evidence" value="ECO:0007669"/>
    <property type="project" value="TreeGrafter"/>
</dbReference>
<dbReference type="RefSeq" id="XP_014158498.1">
    <property type="nucleotide sequence ID" value="XM_014303023.1"/>
</dbReference>
<evidence type="ECO:0000256" key="7">
    <source>
        <dbReference type="ARBA" id="ARBA00039966"/>
    </source>
</evidence>
<protein>
    <recommendedName>
        <fullName evidence="7">Regulator of microtubule dynamics protein 1</fullName>
    </recommendedName>
    <alternativeName>
        <fullName evidence="8">Protein FAM82B</fullName>
    </alternativeName>
</protein>
<evidence type="ECO:0000313" key="10">
    <source>
        <dbReference type="Proteomes" id="UP000054560"/>
    </source>
</evidence>
<dbReference type="GO" id="GO:0008017">
    <property type="term" value="F:microtubule binding"/>
    <property type="evidence" value="ECO:0007669"/>
    <property type="project" value="TreeGrafter"/>
</dbReference>
<evidence type="ECO:0000256" key="6">
    <source>
        <dbReference type="ARBA" id="ARBA00023212"/>
    </source>
</evidence>
<accession>A0A0L0G6W1</accession>
<dbReference type="OrthoDB" id="69711at2759"/>
<dbReference type="Proteomes" id="UP000054560">
    <property type="component" value="Unassembled WGS sequence"/>
</dbReference>
<keyword evidence="10" id="KW-1185">Reference proteome</keyword>
<evidence type="ECO:0000256" key="4">
    <source>
        <dbReference type="ARBA" id="ARBA00022737"/>
    </source>
</evidence>
<dbReference type="STRING" id="667725.A0A0L0G6W1"/>
<keyword evidence="3" id="KW-0963">Cytoplasm</keyword>
<evidence type="ECO:0000256" key="1">
    <source>
        <dbReference type="ARBA" id="ARBA00004245"/>
    </source>
</evidence>
<dbReference type="PANTHER" id="PTHR16056">
    <property type="entry name" value="REGULATOR OF MICROTUBULE DYNAMICS PROTEIN"/>
    <property type="match status" value="1"/>
</dbReference>
<dbReference type="PANTHER" id="PTHR16056:SF16">
    <property type="entry name" value="REGULATOR OF MICROTUBULE DYNAMICS PROTEIN 1"/>
    <property type="match status" value="1"/>
</dbReference>
<name>A0A0L0G6W1_9EUKA</name>
<evidence type="ECO:0000256" key="3">
    <source>
        <dbReference type="ARBA" id="ARBA00022490"/>
    </source>
</evidence>
<comment type="subunit">
    <text evidence="2">Interacts with microtubules.</text>
</comment>
<dbReference type="GeneID" id="25903697"/>
<evidence type="ECO:0000256" key="5">
    <source>
        <dbReference type="ARBA" id="ARBA00022803"/>
    </source>
</evidence>
<proteinExistence type="predicted"/>
<evidence type="ECO:0000256" key="2">
    <source>
        <dbReference type="ARBA" id="ARBA00011375"/>
    </source>
</evidence>
<dbReference type="GO" id="GO:0005737">
    <property type="term" value="C:cytoplasm"/>
    <property type="evidence" value="ECO:0007669"/>
    <property type="project" value="TreeGrafter"/>
</dbReference>
<dbReference type="AlphaFoldDB" id="A0A0L0G6W1"/>
<dbReference type="Gene3D" id="1.25.40.10">
    <property type="entry name" value="Tetratricopeptide repeat domain"/>
    <property type="match status" value="1"/>
</dbReference>
<evidence type="ECO:0000313" key="9">
    <source>
        <dbReference type="EMBL" id="KNC84596.1"/>
    </source>
</evidence>
<reference evidence="9 10" key="1">
    <citation type="submission" date="2011-02" db="EMBL/GenBank/DDBJ databases">
        <title>The Genome Sequence of Sphaeroforma arctica JP610.</title>
        <authorList>
            <consortium name="The Broad Institute Genome Sequencing Platform"/>
            <person name="Russ C."/>
            <person name="Cuomo C."/>
            <person name="Young S.K."/>
            <person name="Zeng Q."/>
            <person name="Gargeya S."/>
            <person name="Alvarado L."/>
            <person name="Berlin A."/>
            <person name="Chapman S.B."/>
            <person name="Chen Z."/>
            <person name="Freedman E."/>
            <person name="Gellesch M."/>
            <person name="Goldberg J."/>
            <person name="Griggs A."/>
            <person name="Gujja S."/>
            <person name="Heilman E."/>
            <person name="Heiman D."/>
            <person name="Howarth C."/>
            <person name="Mehta T."/>
            <person name="Neiman D."/>
            <person name="Pearson M."/>
            <person name="Roberts A."/>
            <person name="Saif S."/>
            <person name="Shea T."/>
            <person name="Shenoy N."/>
            <person name="Sisk P."/>
            <person name="Stolte C."/>
            <person name="Sykes S."/>
            <person name="White J."/>
            <person name="Yandava C."/>
            <person name="Burger G."/>
            <person name="Gray M.W."/>
            <person name="Holland P.W.H."/>
            <person name="King N."/>
            <person name="Lang F.B.F."/>
            <person name="Roger A.J."/>
            <person name="Ruiz-Trillo I."/>
            <person name="Haas B."/>
            <person name="Nusbaum C."/>
            <person name="Birren B."/>
        </authorList>
    </citation>
    <scope>NUCLEOTIDE SEQUENCE [LARGE SCALE GENOMIC DNA]</scope>
    <source>
        <strain evidence="9 10">JP610</strain>
    </source>
</reference>
<evidence type="ECO:0000256" key="8">
    <source>
        <dbReference type="ARBA" id="ARBA00041958"/>
    </source>
</evidence>
<dbReference type="eggNOG" id="ENOG502QSJV">
    <property type="taxonomic scope" value="Eukaryota"/>
</dbReference>
<keyword evidence="6" id="KW-0206">Cytoskeleton</keyword>
<dbReference type="InterPro" id="IPR049039">
    <property type="entry name" value="RMD1-3_a_helical_rpt"/>
</dbReference>
<dbReference type="InterPro" id="IPR011990">
    <property type="entry name" value="TPR-like_helical_dom_sf"/>
</dbReference>
<dbReference type="EMBL" id="KQ241753">
    <property type="protein sequence ID" value="KNC84596.1"/>
    <property type="molecule type" value="Genomic_DNA"/>
</dbReference>
<keyword evidence="4" id="KW-0677">Repeat</keyword>
<organism evidence="9 10">
    <name type="scientific">Sphaeroforma arctica JP610</name>
    <dbReference type="NCBI Taxonomy" id="667725"/>
    <lineage>
        <taxon>Eukaryota</taxon>
        <taxon>Ichthyosporea</taxon>
        <taxon>Ichthyophonida</taxon>
        <taxon>Sphaeroforma</taxon>
    </lineage>
</organism>
<dbReference type="GO" id="GO:0005876">
    <property type="term" value="C:spindle microtubule"/>
    <property type="evidence" value="ECO:0007669"/>
    <property type="project" value="TreeGrafter"/>
</dbReference>
<keyword evidence="5" id="KW-0802">TPR repeat</keyword>
<comment type="subcellular location">
    <subcellularLocation>
        <location evidence="1">Cytoplasm</location>
        <location evidence="1">Cytoskeleton</location>
    </subcellularLocation>
</comment>